<gene>
    <name evidence="2" type="ORF">Tsubulata_017333</name>
</gene>
<dbReference type="EMBL" id="JAKUCV010003886">
    <property type="protein sequence ID" value="KAJ4837276.1"/>
    <property type="molecule type" value="Genomic_DNA"/>
</dbReference>
<keyword evidence="1" id="KW-0732">Signal</keyword>
<comment type="caution">
    <text evidence="2">The sequence shown here is derived from an EMBL/GenBank/DDBJ whole genome shotgun (WGS) entry which is preliminary data.</text>
</comment>
<protein>
    <submittedName>
        <fullName evidence="2">Uncharacterized protein</fullName>
    </submittedName>
</protein>
<evidence type="ECO:0000256" key="1">
    <source>
        <dbReference type="SAM" id="SignalP"/>
    </source>
</evidence>
<organism evidence="2 3">
    <name type="scientific">Turnera subulata</name>
    <dbReference type="NCBI Taxonomy" id="218843"/>
    <lineage>
        <taxon>Eukaryota</taxon>
        <taxon>Viridiplantae</taxon>
        <taxon>Streptophyta</taxon>
        <taxon>Embryophyta</taxon>
        <taxon>Tracheophyta</taxon>
        <taxon>Spermatophyta</taxon>
        <taxon>Magnoliopsida</taxon>
        <taxon>eudicotyledons</taxon>
        <taxon>Gunneridae</taxon>
        <taxon>Pentapetalae</taxon>
        <taxon>rosids</taxon>
        <taxon>fabids</taxon>
        <taxon>Malpighiales</taxon>
        <taxon>Passifloraceae</taxon>
        <taxon>Turnera</taxon>
    </lineage>
</organism>
<sequence length="80" mass="8895">MAQAEKAKLTSFVLFFLVFTSSIAIHSVASEARGVAAKINQAAQSHKTWKRMNHGSFRGPRKHLVNPTAEHLFQVPRLPV</sequence>
<dbReference type="AlphaFoldDB" id="A0A9Q0FVS6"/>
<feature type="signal peptide" evidence="1">
    <location>
        <begin position="1"/>
        <end position="24"/>
    </location>
</feature>
<proteinExistence type="predicted"/>
<reference evidence="2" key="2">
    <citation type="journal article" date="2023" name="Plants (Basel)">
        <title>Annotation of the Turnera subulata (Passifloraceae) Draft Genome Reveals the S-Locus Evolved after the Divergence of Turneroideae from Passifloroideae in a Stepwise Manner.</title>
        <authorList>
            <person name="Henning P.M."/>
            <person name="Roalson E.H."/>
            <person name="Mir W."/>
            <person name="McCubbin A.G."/>
            <person name="Shore J.S."/>
        </authorList>
    </citation>
    <scope>NUCLEOTIDE SEQUENCE</scope>
    <source>
        <strain evidence="2">F60SS</strain>
    </source>
</reference>
<keyword evidence="3" id="KW-1185">Reference proteome</keyword>
<accession>A0A9Q0FVS6</accession>
<evidence type="ECO:0000313" key="3">
    <source>
        <dbReference type="Proteomes" id="UP001141552"/>
    </source>
</evidence>
<dbReference type="OrthoDB" id="848838at2759"/>
<dbReference type="Proteomes" id="UP001141552">
    <property type="component" value="Unassembled WGS sequence"/>
</dbReference>
<reference evidence="2" key="1">
    <citation type="submission" date="2022-02" db="EMBL/GenBank/DDBJ databases">
        <authorList>
            <person name="Henning P.M."/>
            <person name="McCubbin A.G."/>
            <person name="Shore J.S."/>
        </authorList>
    </citation>
    <scope>NUCLEOTIDE SEQUENCE</scope>
    <source>
        <strain evidence="2">F60SS</strain>
        <tissue evidence="2">Leaves</tissue>
    </source>
</reference>
<evidence type="ECO:0000313" key="2">
    <source>
        <dbReference type="EMBL" id="KAJ4837276.1"/>
    </source>
</evidence>
<feature type="chain" id="PRO_5040379239" evidence="1">
    <location>
        <begin position="25"/>
        <end position="80"/>
    </location>
</feature>
<name>A0A9Q0FVS6_9ROSI</name>